<comment type="caution">
    <text evidence="5">Lacks conserved residue(s) required for the propagation of feature annotation.</text>
</comment>
<dbReference type="InterPro" id="IPR015500">
    <property type="entry name" value="Peptidase_S8_subtilisin-rel"/>
</dbReference>
<dbReference type="GO" id="GO:0004252">
    <property type="term" value="F:serine-type endopeptidase activity"/>
    <property type="evidence" value="ECO:0007669"/>
    <property type="project" value="InterPro"/>
</dbReference>
<keyword evidence="7" id="KW-0812">Transmembrane</keyword>
<dbReference type="CDD" id="cd00306">
    <property type="entry name" value="Peptidases_S8_S53"/>
    <property type="match status" value="1"/>
</dbReference>
<name>A0A7G7YPY5_9CORY</name>
<keyword evidence="2" id="KW-0645">Protease</keyword>
<keyword evidence="4" id="KW-0720">Serine protease</keyword>
<dbReference type="PROSITE" id="PS00138">
    <property type="entry name" value="SUBTILASE_SER"/>
    <property type="match status" value="1"/>
</dbReference>
<evidence type="ECO:0000259" key="8">
    <source>
        <dbReference type="Pfam" id="PF00082"/>
    </source>
</evidence>
<keyword evidence="10" id="KW-1185">Reference proteome</keyword>
<reference evidence="9 10" key="1">
    <citation type="submission" date="2019-12" db="EMBL/GenBank/DDBJ databases">
        <title>Corynebacterium sp. nov., isolated from feces of the Anser Albifrons in China.</title>
        <authorList>
            <person name="Liu Q."/>
        </authorList>
    </citation>
    <scope>NUCLEOTIDE SEQUENCE [LARGE SCALE GENOMIC DNA]</scope>
    <source>
        <strain evidence="9 10">23H37-10</strain>
    </source>
</reference>
<sequence>MPTQYTHCATPITGPSLPLDVGDIPHAITTGNNVPIALIDTGAANPGTSGDRDHCLLHGTAVASVLKSIAPGADIRSVRHSPHPERSNGTVADLVNAINRALQEKPTVLNISMVTCEDTPQLRDAIARAHKQNVLVVASVGNRGQCDEKTAPYPAMIDGVLAVGAVEPRHPDPTTGTWDAGRVVAHYNAPGPWADIYAPGGPVSAQLTMDGKVHTIVGDPQPFTGTSFAAPVVSATAALVWQILPDAPANLVRSIMLDSAHPGGASPGTSVPIRVINPQAAVELALSHRDKHTFPPSQHHKPDQHAHTFHSEDHTLELSVQAHPIEPVHNDYSVPGALSLLVFVVGIVTLIARALSSERRPAFGNTDNTRHGADCTPGKPNTSISSSRPIEK</sequence>
<evidence type="ECO:0000256" key="4">
    <source>
        <dbReference type="ARBA" id="ARBA00022825"/>
    </source>
</evidence>
<dbReference type="Proteomes" id="UP000515275">
    <property type="component" value="Chromosome"/>
</dbReference>
<evidence type="ECO:0000256" key="7">
    <source>
        <dbReference type="SAM" id="Phobius"/>
    </source>
</evidence>
<dbReference type="InterPro" id="IPR036852">
    <property type="entry name" value="Peptidase_S8/S53_dom_sf"/>
</dbReference>
<keyword evidence="7" id="KW-0472">Membrane</keyword>
<feature type="compositionally biased region" description="Polar residues" evidence="6">
    <location>
        <begin position="379"/>
        <end position="392"/>
    </location>
</feature>
<dbReference type="InterPro" id="IPR023828">
    <property type="entry name" value="Peptidase_S8_Ser-AS"/>
</dbReference>
<feature type="transmembrane region" description="Helical" evidence="7">
    <location>
        <begin position="332"/>
        <end position="352"/>
    </location>
</feature>
<feature type="domain" description="Peptidase S8/S53" evidence="8">
    <location>
        <begin position="52"/>
        <end position="262"/>
    </location>
</feature>
<evidence type="ECO:0000313" key="10">
    <source>
        <dbReference type="Proteomes" id="UP000515275"/>
    </source>
</evidence>
<comment type="similarity">
    <text evidence="1 5">Belongs to the peptidase S8 family.</text>
</comment>
<dbReference type="PANTHER" id="PTHR43806">
    <property type="entry name" value="PEPTIDASE S8"/>
    <property type="match status" value="1"/>
</dbReference>
<organism evidence="9 10">
    <name type="scientific">Corynebacterium anserum</name>
    <dbReference type="NCBI Taxonomy" id="2684406"/>
    <lineage>
        <taxon>Bacteria</taxon>
        <taxon>Bacillati</taxon>
        <taxon>Actinomycetota</taxon>
        <taxon>Actinomycetes</taxon>
        <taxon>Mycobacteriales</taxon>
        <taxon>Corynebacteriaceae</taxon>
        <taxon>Corynebacterium</taxon>
    </lineage>
</organism>
<keyword evidence="7" id="KW-1133">Transmembrane helix</keyword>
<dbReference type="SUPFAM" id="SSF52743">
    <property type="entry name" value="Subtilisin-like"/>
    <property type="match status" value="1"/>
</dbReference>
<dbReference type="PROSITE" id="PS51892">
    <property type="entry name" value="SUBTILASE"/>
    <property type="match status" value="1"/>
</dbReference>
<protein>
    <submittedName>
        <fullName evidence="9">S8 family serine peptidase</fullName>
    </submittedName>
</protein>
<evidence type="ECO:0000256" key="6">
    <source>
        <dbReference type="SAM" id="MobiDB-lite"/>
    </source>
</evidence>
<evidence type="ECO:0000313" key="9">
    <source>
        <dbReference type="EMBL" id="QNH96555.1"/>
    </source>
</evidence>
<dbReference type="InterPro" id="IPR000209">
    <property type="entry name" value="Peptidase_S8/S53_dom"/>
</dbReference>
<evidence type="ECO:0000256" key="3">
    <source>
        <dbReference type="ARBA" id="ARBA00022801"/>
    </source>
</evidence>
<accession>A0A7G7YPY5</accession>
<dbReference type="InterPro" id="IPR050131">
    <property type="entry name" value="Peptidase_S8_subtilisin-like"/>
</dbReference>
<dbReference type="PRINTS" id="PR00723">
    <property type="entry name" value="SUBTILISIN"/>
</dbReference>
<dbReference type="EMBL" id="CP046883">
    <property type="protein sequence ID" value="QNH96555.1"/>
    <property type="molecule type" value="Genomic_DNA"/>
</dbReference>
<dbReference type="Pfam" id="PF00082">
    <property type="entry name" value="Peptidase_S8"/>
    <property type="match status" value="1"/>
</dbReference>
<dbReference type="AlphaFoldDB" id="A0A7G7YPY5"/>
<evidence type="ECO:0000256" key="5">
    <source>
        <dbReference type="PROSITE-ProRule" id="PRU01240"/>
    </source>
</evidence>
<evidence type="ECO:0000256" key="1">
    <source>
        <dbReference type="ARBA" id="ARBA00011073"/>
    </source>
</evidence>
<dbReference type="GO" id="GO:0006508">
    <property type="term" value="P:proteolysis"/>
    <property type="evidence" value="ECO:0007669"/>
    <property type="project" value="UniProtKB-KW"/>
</dbReference>
<keyword evidence="3" id="KW-0378">Hydrolase</keyword>
<gene>
    <name evidence="9" type="ORF">GP473_07695</name>
</gene>
<evidence type="ECO:0000256" key="2">
    <source>
        <dbReference type="ARBA" id="ARBA00022670"/>
    </source>
</evidence>
<proteinExistence type="inferred from homology"/>
<dbReference type="KEGG" id="cans:GP473_07695"/>
<dbReference type="PANTHER" id="PTHR43806:SF11">
    <property type="entry name" value="CEREVISIN-RELATED"/>
    <property type="match status" value="1"/>
</dbReference>
<dbReference type="Gene3D" id="3.40.50.200">
    <property type="entry name" value="Peptidase S8/S53 domain"/>
    <property type="match status" value="1"/>
</dbReference>
<feature type="region of interest" description="Disordered" evidence="6">
    <location>
        <begin position="361"/>
        <end position="392"/>
    </location>
</feature>